<dbReference type="AlphaFoldDB" id="C9RC92"/>
<evidence type="ECO:0000313" key="3">
    <source>
        <dbReference type="Proteomes" id="UP000002620"/>
    </source>
</evidence>
<protein>
    <submittedName>
        <fullName evidence="2">Uncharacterized protein</fullName>
    </submittedName>
</protein>
<organism evidence="2 3">
    <name type="scientific">Ammonifex degensii (strain DSM 10501 / KC4)</name>
    <dbReference type="NCBI Taxonomy" id="429009"/>
    <lineage>
        <taxon>Bacteria</taxon>
        <taxon>Bacillati</taxon>
        <taxon>Bacillota</taxon>
        <taxon>Clostridia</taxon>
        <taxon>Thermoanaerobacterales</taxon>
        <taxon>Thermoanaerobacteraceae</taxon>
        <taxon>Ammonifex</taxon>
    </lineage>
</organism>
<dbReference type="Proteomes" id="UP000002620">
    <property type="component" value="Chromosome"/>
</dbReference>
<dbReference type="RefSeq" id="WP_015738747.1">
    <property type="nucleotide sequence ID" value="NC_013385.1"/>
</dbReference>
<dbReference type="OrthoDB" id="2112547at2"/>
<dbReference type="EMBL" id="CP001785">
    <property type="protein sequence ID" value="ACX51869.1"/>
    <property type="molecule type" value="Genomic_DNA"/>
</dbReference>
<dbReference type="STRING" id="429009.Adeg_0722"/>
<gene>
    <name evidence="2" type="ordered locus">Adeg_0722</name>
</gene>
<keyword evidence="3" id="KW-1185">Reference proteome</keyword>
<dbReference type="eggNOG" id="ENOG50346R4">
    <property type="taxonomic scope" value="Bacteria"/>
</dbReference>
<reference evidence="2 3" key="1">
    <citation type="submission" date="2009-10" db="EMBL/GenBank/DDBJ databases">
        <title>Complete sequence of chromosome of Ammonifex degensii KC4.</title>
        <authorList>
            <consortium name="US DOE Joint Genome Institute"/>
            <person name="Kerfeld C."/>
            <person name="Goodner B."/>
            <person name="Huber H."/>
            <person name="Stetter K."/>
            <person name="Lucas S."/>
            <person name="Copeland A."/>
            <person name="Lapidus A."/>
            <person name="Glavina del Rio T."/>
            <person name="Dalin E."/>
            <person name="Tice H."/>
            <person name="Bruce D."/>
            <person name="Goodwin L."/>
            <person name="Pitluck S."/>
            <person name="Saunders E."/>
            <person name="Brettin T."/>
            <person name="Detter J.C."/>
            <person name="Han C."/>
            <person name="Larimer F."/>
            <person name="Land M."/>
            <person name="Hauser L."/>
            <person name="Kyrpides N."/>
            <person name="Ovchinnikova G."/>
            <person name="Richardson P."/>
        </authorList>
    </citation>
    <scope>NUCLEOTIDE SEQUENCE [LARGE SCALE GENOMIC DNA]</scope>
    <source>
        <strain evidence="3">DSM 10501 / KC4</strain>
    </source>
</reference>
<feature type="region of interest" description="Disordered" evidence="1">
    <location>
        <begin position="307"/>
        <end position="327"/>
    </location>
</feature>
<accession>C9RC92</accession>
<dbReference type="HOGENOM" id="CLU_848989_0_0_9"/>
<name>C9RC92_AMMDK</name>
<sequence length="327" mass="35671">MRVYGIFDGVARDDVVAAAAVPDFATWKEITGRSCPQEYLDFLLEQEEALEAAGGGLLKVRVPLVLGEYRSWLSAGSFWQDGPEARGAWALEVARDPVKLRRLLEEHPVVPRAPEDRESVDVYFGVVLFPATSLDEALKLAPRLEEQVAGAIAEALRGEFPAFPPYRKISRLRAEGFRVVVGDRLVLTDVAPEVGSFMRDGVPGLESPVLSLPRRLRIRESELEDVEFPALVAVLLPVALHGAGDVLDACADVVEEKRGNLQEFSRAVVDTVNRLAGRESVSGAAPLVPDFLLPGFLEELAEGLELVDGEEDDGGNGGRGRKLRRIK</sequence>
<proteinExistence type="predicted"/>
<dbReference type="KEGG" id="adg:Adeg_0722"/>
<evidence type="ECO:0000256" key="1">
    <source>
        <dbReference type="SAM" id="MobiDB-lite"/>
    </source>
</evidence>
<evidence type="ECO:0000313" key="2">
    <source>
        <dbReference type="EMBL" id="ACX51869.1"/>
    </source>
</evidence>